<gene>
    <name evidence="3" type="ORF">EPUS_01256</name>
</gene>
<dbReference type="EMBL" id="KE720795">
    <property type="protein sequence ID" value="ERF75890.1"/>
    <property type="molecule type" value="Genomic_DNA"/>
</dbReference>
<dbReference type="OMA" id="CIITTRI"/>
<dbReference type="AlphaFoldDB" id="U1HYE6"/>
<feature type="region of interest" description="Disordered" evidence="1">
    <location>
        <begin position="312"/>
        <end position="334"/>
    </location>
</feature>
<evidence type="ECO:0000256" key="2">
    <source>
        <dbReference type="SAM" id="Phobius"/>
    </source>
</evidence>
<dbReference type="OrthoDB" id="193478at2759"/>
<dbReference type="eggNOG" id="ENOG502RYBX">
    <property type="taxonomic scope" value="Eukaryota"/>
</dbReference>
<evidence type="ECO:0008006" key="5">
    <source>
        <dbReference type="Google" id="ProtNLM"/>
    </source>
</evidence>
<feature type="transmembrane region" description="Helical" evidence="2">
    <location>
        <begin position="82"/>
        <end position="104"/>
    </location>
</feature>
<feature type="transmembrane region" description="Helical" evidence="2">
    <location>
        <begin position="144"/>
        <end position="164"/>
    </location>
</feature>
<dbReference type="GeneID" id="19236314"/>
<keyword evidence="2" id="KW-1133">Transmembrane helix</keyword>
<evidence type="ECO:0000313" key="3">
    <source>
        <dbReference type="EMBL" id="ERF75890.1"/>
    </source>
</evidence>
<reference evidence="4" key="1">
    <citation type="journal article" date="2014" name="BMC Genomics">
        <title>Genome characteristics reveal the impact of lichenization on lichen-forming fungus Endocarpon pusillum Hedwig (Verrucariales, Ascomycota).</title>
        <authorList>
            <person name="Wang Y.-Y."/>
            <person name="Liu B."/>
            <person name="Zhang X.-Y."/>
            <person name="Zhou Q.-M."/>
            <person name="Zhang T."/>
            <person name="Li H."/>
            <person name="Yu Y.-F."/>
            <person name="Zhang X.-L."/>
            <person name="Hao X.-Y."/>
            <person name="Wang M."/>
            <person name="Wang L."/>
            <person name="Wei J.-C."/>
        </authorList>
    </citation>
    <scope>NUCLEOTIDE SEQUENCE [LARGE SCALE GENOMIC DNA]</scope>
    <source>
        <strain evidence="4">Z07020 / HMAS-L-300199</strain>
    </source>
</reference>
<organism evidence="3 4">
    <name type="scientific">Endocarpon pusillum (strain Z07020 / HMAS-L-300199)</name>
    <name type="common">Lichen-forming fungus</name>
    <dbReference type="NCBI Taxonomy" id="1263415"/>
    <lineage>
        <taxon>Eukaryota</taxon>
        <taxon>Fungi</taxon>
        <taxon>Dikarya</taxon>
        <taxon>Ascomycota</taxon>
        <taxon>Pezizomycotina</taxon>
        <taxon>Eurotiomycetes</taxon>
        <taxon>Chaetothyriomycetidae</taxon>
        <taxon>Verrucariales</taxon>
        <taxon>Verrucariaceae</taxon>
        <taxon>Endocarpon</taxon>
    </lineage>
</organism>
<dbReference type="InterPro" id="IPR018750">
    <property type="entry name" value="DUF2306_membrane"/>
</dbReference>
<feature type="transmembrane region" description="Helical" evidence="2">
    <location>
        <begin position="270"/>
        <end position="289"/>
    </location>
</feature>
<feature type="transmembrane region" description="Helical" evidence="2">
    <location>
        <begin position="116"/>
        <end position="138"/>
    </location>
</feature>
<dbReference type="HOGENOM" id="CLU_054818_0_0_1"/>
<dbReference type="RefSeq" id="XP_007786739.1">
    <property type="nucleotide sequence ID" value="XM_007788549.1"/>
</dbReference>
<accession>U1HYE6</accession>
<protein>
    <recommendedName>
        <fullName evidence="5">DUF2306 domain-containing protein</fullName>
    </recommendedName>
</protein>
<keyword evidence="2" id="KW-0472">Membrane</keyword>
<evidence type="ECO:0000256" key="1">
    <source>
        <dbReference type="SAM" id="MobiDB-lite"/>
    </source>
</evidence>
<sequence>MVVSSQSSPNVFVRYARKVYHGVGFSQGYNFVLFTIFGGALLGFTLARLQYLNFNGVFCTQGGTAPGECYWYTQFPKYKVGILLHLSTILPAAFLAIYQFIPVIRHKFLLFHRINGWTIVVLVLISNAGAIVIAPHTFGGDLSAQTGIGTLVLMTTIGLALAIYNVKRLQIDQHRAWMLRTWFYFGTIITLRLIMFSGTAIISALGGYYVPMECGKLDYMMEDRNSVLAAYPDCMSYYNNTDPSKRALVQADVNGSIAQVAAGLNMTFGMALWLALLIHAIGVETYLQLTPRESQRLRHVSYEKQLEAGLKQPGSAGLTADRVGDAHAWQPTKS</sequence>
<feature type="transmembrane region" description="Helical" evidence="2">
    <location>
        <begin position="184"/>
        <end position="210"/>
    </location>
</feature>
<name>U1HYE6_ENDPU</name>
<feature type="transmembrane region" description="Helical" evidence="2">
    <location>
        <begin position="28"/>
        <end position="47"/>
    </location>
</feature>
<keyword evidence="4" id="KW-1185">Reference proteome</keyword>
<evidence type="ECO:0000313" key="4">
    <source>
        <dbReference type="Proteomes" id="UP000019373"/>
    </source>
</evidence>
<proteinExistence type="predicted"/>
<dbReference type="Proteomes" id="UP000019373">
    <property type="component" value="Unassembled WGS sequence"/>
</dbReference>
<dbReference type="Pfam" id="PF10067">
    <property type="entry name" value="DUF2306"/>
    <property type="match status" value="1"/>
</dbReference>
<keyword evidence="2" id="KW-0812">Transmembrane</keyword>